<reference evidence="3 5" key="2">
    <citation type="submission" date="2018-06" db="EMBL/GenBank/DDBJ databases">
        <authorList>
            <consortium name="Pathogen Informatics"/>
            <person name="Doyle S."/>
        </authorList>
    </citation>
    <scope>NUCLEOTIDE SEQUENCE [LARGE SCALE GENOMIC DNA]</scope>
    <source>
        <strain evidence="3 5">NCTC11413</strain>
    </source>
</reference>
<accession>A0A0A2XLY7</accession>
<keyword evidence="1" id="KW-0812">Transmembrane</keyword>
<dbReference type="EMBL" id="UGGZ01000001">
    <property type="protein sequence ID" value="STO37592.1"/>
    <property type="molecule type" value="Genomic_DNA"/>
</dbReference>
<dbReference type="NCBIfam" id="TIGR01594">
    <property type="entry name" value="holin_lambda"/>
    <property type="match status" value="1"/>
</dbReference>
<sequence>MPYKQPDVWAAIWSWINTNIGNQYVTGVLAAITMAILRACFLRTKKRLIFKVIDALICGLLTYISIPLLEHFCGHLDYANILGGAVGLLGTEQIRDFLIDWVSGKTKGNNNEDER</sequence>
<reference evidence="2 4" key="1">
    <citation type="submission" date="2014-08" db="EMBL/GenBank/DDBJ databases">
        <title>Chaperone-usher fimbriae in a diverse selection of Gallibacterium genomes.</title>
        <authorList>
            <person name="Kudirkiene E."/>
            <person name="Bager R.J."/>
            <person name="Johnson T.J."/>
            <person name="Bojesen A.M."/>
        </authorList>
    </citation>
    <scope>NUCLEOTIDE SEQUENCE [LARGE SCALE GENOMIC DNA]</scope>
    <source>
        <strain evidence="2 4">20558/3kl.</strain>
    </source>
</reference>
<evidence type="ECO:0000313" key="2">
    <source>
        <dbReference type="EMBL" id="KGQ33188.1"/>
    </source>
</evidence>
<dbReference type="Proteomes" id="UP000030526">
    <property type="component" value="Unassembled WGS sequence"/>
</dbReference>
<evidence type="ECO:0000256" key="1">
    <source>
        <dbReference type="SAM" id="Phobius"/>
    </source>
</evidence>
<feature type="transmembrane region" description="Helical" evidence="1">
    <location>
        <begin position="48"/>
        <end position="66"/>
    </location>
</feature>
<keyword evidence="1" id="KW-0472">Membrane</keyword>
<dbReference type="RefSeq" id="WP_018346244.1">
    <property type="nucleotide sequence ID" value="NZ_JPXS01000015.1"/>
</dbReference>
<dbReference type="InterPro" id="IPR006481">
    <property type="entry name" value="Phage_lambda_GpS_holin"/>
</dbReference>
<dbReference type="Pfam" id="PF05106">
    <property type="entry name" value="Phage_holin_3_1"/>
    <property type="match status" value="1"/>
</dbReference>
<dbReference type="EMBL" id="JPXS01000015">
    <property type="protein sequence ID" value="KGQ33188.1"/>
    <property type="molecule type" value="Genomic_DNA"/>
</dbReference>
<feature type="transmembrane region" description="Helical" evidence="1">
    <location>
        <begin position="20"/>
        <end position="41"/>
    </location>
</feature>
<dbReference type="GeneID" id="77263208"/>
<protein>
    <submittedName>
        <fullName evidence="3">Phage holin, lambda family</fullName>
    </submittedName>
</protein>
<proteinExistence type="predicted"/>
<evidence type="ECO:0000313" key="4">
    <source>
        <dbReference type="Proteomes" id="UP000030526"/>
    </source>
</evidence>
<name>A0A0A2XLY7_9PAST</name>
<dbReference type="AlphaFoldDB" id="A0A0A2XLY7"/>
<keyword evidence="1" id="KW-1133">Transmembrane helix</keyword>
<organism evidence="2 4">
    <name type="scientific">Gallibacterium anatis</name>
    <dbReference type="NCBI Taxonomy" id="750"/>
    <lineage>
        <taxon>Bacteria</taxon>
        <taxon>Pseudomonadati</taxon>
        <taxon>Pseudomonadota</taxon>
        <taxon>Gammaproteobacteria</taxon>
        <taxon>Pasteurellales</taxon>
        <taxon>Pasteurellaceae</taxon>
        <taxon>Gallibacterium</taxon>
    </lineage>
</organism>
<evidence type="ECO:0000313" key="3">
    <source>
        <dbReference type="EMBL" id="STO37592.1"/>
    </source>
</evidence>
<gene>
    <name evidence="2" type="ORF">JP32_02985</name>
    <name evidence="3" type="ORF">NCTC11413_00705</name>
</gene>
<evidence type="ECO:0000313" key="5">
    <source>
        <dbReference type="Proteomes" id="UP000254232"/>
    </source>
</evidence>
<dbReference type="Proteomes" id="UP000254232">
    <property type="component" value="Unassembled WGS sequence"/>
</dbReference>